<dbReference type="InterPro" id="IPR001525">
    <property type="entry name" value="C5_MeTfrase"/>
</dbReference>
<dbReference type="PRINTS" id="PR00105">
    <property type="entry name" value="C5METTRFRASE"/>
</dbReference>
<reference evidence="8" key="1">
    <citation type="submission" date="2017-07" db="EMBL/GenBank/DDBJ databases">
        <title>The cable genome - Insights into the physiology and evolution of filamentous bacteria capable of sulfide oxidation via long distance electron transfer.</title>
        <authorList>
            <person name="Thorup C."/>
            <person name="Bjerg J.T."/>
            <person name="Schreiber L."/>
            <person name="Nielsen L.P."/>
            <person name="Kjeldsen K.U."/>
            <person name="Boesen T."/>
            <person name="Boggild A."/>
            <person name="Meysman F."/>
            <person name="Geelhoed J."/>
            <person name="Schramm A."/>
        </authorList>
    </citation>
    <scope>NUCLEOTIDE SEQUENCE [LARGE SCALE GENOMIC DNA]</scope>
    <source>
        <strain evidence="8">GS</strain>
    </source>
</reference>
<keyword evidence="3 7" id="KW-0808">Transferase</keyword>
<dbReference type="PROSITE" id="PS51679">
    <property type="entry name" value="SAM_MT_C5"/>
    <property type="match status" value="1"/>
</dbReference>
<evidence type="ECO:0000256" key="4">
    <source>
        <dbReference type="ARBA" id="ARBA00022691"/>
    </source>
</evidence>
<dbReference type="Gene3D" id="3.40.50.150">
    <property type="entry name" value="Vaccinia Virus protein VP39"/>
    <property type="match status" value="1"/>
</dbReference>
<dbReference type="GO" id="GO:0009307">
    <property type="term" value="P:DNA restriction-modification system"/>
    <property type="evidence" value="ECO:0007669"/>
    <property type="project" value="UniProtKB-KW"/>
</dbReference>
<dbReference type="GO" id="GO:0003677">
    <property type="term" value="F:DNA binding"/>
    <property type="evidence" value="ECO:0007669"/>
    <property type="project" value="TreeGrafter"/>
</dbReference>
<dbReference type="GO" id="GO:0032259">
    <property type="term" value="P:methylation"/>
    <property type="evidence" value="ECO:0007669"/>
    <property type="project" value="UniProtKB-KW"/>
</dbReference>
<dbReference type="GO" id="GO:0044027">
    <property type="term" value="P:negative regulation of gene expression via chromosomal CpG island methylation"/>
    <property type="evidence" value="ECO:0007669"/>
    <property type="project" value="TreeGrafter"/>
</dbReference>
<dbReference type="GO" id="GO:0003886">
    <property type="term" value="F:DNA (cytosine-5-)-methyltransferase activity"/>
    <property type="evidence" value="ECO:0007669"/>
    <property type="project" value="UniProtKB-EC"/>
</dbReference>
<keyword evidence="4 7" id="KW-0949">S-adenosyl-L-methionine</keyword>
<dbReference type="PANTHER" id="PTHR10629:SF52">
    <property type="entry name" value="DNA (CYTOSINE-5)-METHYLTRANSFERASE 1"/>
    <property type="match status" value="1"/>
</dbReference>
<comment type="similarity">
    <text evidence="7">Belongs to the class I-like SAM-binding methyltransferase superfamily. C5-methyltransferase family.</text>
</comment>
<dbReference type="Pfam" id="PF00145">
    <property type="entry name" value="DNA_methylase"/>
    <property type="match status" value="2"/>
</dbReference>
<protein>
    <recommendedName>
        <fullName evidence="1">DNA (cytosine-5-)-methyltransferase</fullName>
        <ecNumber evidence="1">2.1.1.37</ecNumber>
    </recommendedName>
</protein>
<comment type="caution">
    <text evidence="8">The sequence shown here is derived from an EMBL/GenBank/DDBJ whole genome shotgun (WGS) entry which is preliminary data.</text>
</comment>
<dbReference type="Gene3D" id="3.90.120.10">
    <property type="entry name" value="DNA Methylase, subunit A, domain 2"/>
    <property type="match status" value="1"/>
</dbReference>
<evidence type="ECO:0000256" key="2">
    <source>
        <dbReference type="ARBA" id="ARBA00022603"/>
    </source>
</evidence>
<gene>
    <name evidence="8" type="ORF">CDV28_10663</name>
</gene>
<dbReference type="InterPro" id="IPR018117">
    <property type="entry name" value="C5_DNA_meth_AS"/>
</dbReference>
<evidence type="ECO:0000313" key="8">
    <source>
        <dbReference type="EMBL" id="TAA75508.1"/>
    </source>
</evidence>
<dbReference type="PANTHER" id="PTHR10629">
    <property type="entry name" value="CYTOSINE-SPECIFIC METHYLTRANSFERASE"/>
    <property type="match status" value="1"/>
</dbReference>
<evidence type="ECO:0000256" key="5">
    <source>
        <dbReference type="ARBA" id="ARBA00022747"/>
    </source>
</evidence>
<evidence type="ECO:0000256" key="3">
    <source>
        <dbReference type="ARBA" id="ARBA00022679"/>
    </source>
</evidence>
<keyword evidence="5" id="KW-0680">Restriction system</keyword>
<keyword evidence="9" id="KW-1185">Reference proteome</keyword>
<feature type="active site" evidence="7">
    <location>
        <position position="72"/>
    </location>
</feature>
<dbReference type="Proteomes" id="UP000316238">
    <property type="component" value="Unassembled WGS sequence"/>
</dbReference>
<name>A0A521G3C8_9BACT</name>
<evidence type="ECO:0000313" key="9">
    <source>
        <dbReference type="Proteomes" id="UP000316238"/>
    </source>
</evidence>
<evidence type="ECO:0000256" key="6">
    <source>
        <dbReference type="ARBA" id="ARBA00047422"/>
    </source>
</evidence>
<keyword evidence="2 7" id="KW-0489">Methyltransferase</keyword>
<dbReference type="PROSITE" id="PS00094">
    <property type="entry name" value="C5_MTASE_1"/>
    <property type="match status" value="1"/>
</dbReference>
<dbReference type="SUPFAM" id="SSF53335">
    <property type="entry name" value="S-adenosyl-L-methionine-dependent methyltransferases"/>
    <property type="match status" value="1"/>
</dbReference>
<dbReference type="EMBL" id="NQJD01000006">
    <property type="protein sequence ID" value="TAA75508.1"/>
    <property type="molecule type" value="Genomic_DNA"/>
</dbReference>
<evidence type="ECO:0000256" key="1">
    <source>
        <dbReference type="ARBA" id="ARBA00011975"/>
    </source>
</evidence>
<evidence type="ECO:0000256" key="7">
    <source>
        <dbReference type="PROSITE-ProRule" id="PRU01016"/>
    </source>
</evidence>
<dbReference type="InterPro" id="IPR050390">
    <property type="entry name" value="C5-Methyltransferase"/>
</dbReference>
<accession>A0A521G3C8</accession>
<proteinExistence type="inferred from homology"/>
<dbReference type="AlphaFoldDB" id="A0A521G3C8"/>
<comment type="catalytic activity">
    <reaction evidence="6">
        <text>a 2'-deoxycytidine in DNA + S-adenosyl-L-methionine = a 5-methyl-2'-deoxycytidine in DNA + S-adenosyl-L-homocysteine + H(+)</text>
        <dbReference type="Rhea" id="RHEA:13681"/>
        <dbReference type="Rhea" id="RHEA-COMP:11369"/>
        <dbReference type="Rhea" id="RHEA-COMP:11370"/>
        <dbReference type="ChEBI" id="CHEBI:15378"/>
        <dbReference type="ChEBI" id="CHEBI:57856"/>
        <dbReference type="ChEBI" id="CHEBI:59789"/>
        <dbReference type="ChEBI" id="CHEBI:85452"/>
        <dbReference type="ChEBI" id="CHEBI:85454"/>
        <dbReference type="EC" id="2.1.1.37"/>
    </reaction>
</comment>
<organism evidence="8 9">
    <name type="scientific">Candidatus Electronema aureum</name>
    <dbReference type="NCBI Taxonomy" id="2005002"/>
    <lineage>
        <taxon>Bacteria</taxon>
        <taxon>Pseudomonadati</taxon>
        <taxon>Thermodesulfobacteriota</taxon>
        <taxon>Desulfobulbia</taxon>
        <taxon>Desulfobulbales</taxon>
        <taxon>Desulfobulbaceae</taxon>
        <taxon>Candidatus Electronema</taxon>
    </lineage>
</organism>
<dbReference type="EC" id="2.1.1.37" evidence="1"/>
<dbReference type="InterPro" id="IPR029063">
    <property type="entry name" value="SAM-dependent_MTases_sf"/>
</dbReference>
<sequence length="398" mass="44791">MKCLEIFSGAGGLAKGLENAGFEHASFVEINRDACATLRKNFLPALVYEGDIATFNLSALGTVDIVAGGPPCQPFSLGGRHKAQQDSRDLFPHAVRCIERLQPKAFLFENVKGLLRPSFAKYFEYILLRLAYPYCSMLKGEYWPEHLARLQQITPKSYDGIRYDVQFKLLNAADFGVPQKRERVLVVGIRSDLSIKWKFPEPTHSEDRLHWEKYVTGAYWQRHGMAKQNNDALQRLLRQRYGLFEPKGQPWQTVRDALKNVPWPQDAHGISDHIFKDGARTYPGHTGSEIDQPAKTLKAGGHGVPGGENMIRYENGSVRYFTVYEAKLLQTFPEDFAIVGAWGEAMRQLGNAVPVALAELFGKKLFALLSHKENLMKCNEVRVHPVTSRSQVSSVLTA</sequence>